<dbReference type="InterPro" id="IPR036565">
    <property type="entry name" value="Mur-like_cat_sf"/>
</dbReference>
<proteinExistence type="inferred from homology"/>
<dbReference type="Gene3D" id="3.40.1190.10">
    <property type="entry name" value="Mur-like, catalytic domain"/>
    <property type="match status" value="1"/>
</dbReference>
<comment type="caution">
    <text evidence="13">The sequence shown here is derived from an EMBL/GenBank/DDBJ whole genome shotgun (WGS) entry which is preliminary data.</text>
</comment>
<dbReference type="GO" id="GO:0051301">
    <property type="term" value="P:cell division"/>
    <property type="evidence" value="ECO:0007669"/>
    <property type="project" value="UniProtKB-KW"/>
</dbReference>
<comment type="pathway">
    <text evidence="2 9 10">Cell wall biogenesis; peptidoglycan biosynthesis.</text>
</comment>
<dbReference type="PROSITE" id="PS01011">
    <property type="entry name" value="FOLYLPOLYGLU_SYNT_1"/>
    <property type="match status" value="1"/>
</dbReference>
<accession>A0AA45C7L7</accession>
<dbReference type="SUPFAM" id="SSF53244">
    <property type="entry name" value="MurD-like peptide ligases, peptide-binding domain"/>
    <property type="match status" value="1"/>
</dbReference>
<reference evidence="13 14" key="1">
    <citation type="submission" date="2018-05" db="EMBL/GenBank/DDBJ databases">
        <title>Genomic Encyclopedia of Type Strains, Phase IV (KMG-IV): sequencing the most valuable type-strain genomes for metagenomic binning, comparative biology and taxonomic classification.</title>
        <authorList>
            <person name="Goeker M."/>
        </authorList>
    </citation>
    <scope>NUCLEOTIDE SEQUENCE [LARGE SCALE GENOMIC DNA]</scope>
    <source>
        <strain evidence="13 14">DSM 24906</strain>
    </source>
</reference>
<dbReference type="NCBIfam" id="TIGR01087">
    <property type="entry name" value="murD"/>
    <property type="match status" value="1"/>
</dbReference>
<dbReference type="InterPro" id="IPR018109">
    <property type="entry name" value="Folylpolyglutamate_synth_CS"/>
</dbReference>
<dbReference type="GO" id="GO:0008764">
    <property type="term" value="F:UDP-N-acetylmuramoylalanine-D-glutamate ligase activity"/>
    <property type="evidence" value="ECO:0007669"/>
    <property type="project" value="UniProtKB-UniRule"/>
</dbReference>
<dbReference type="Gene3D" id="3.40.50.720">
    <property type="entry name" value="NAD(P)-binding Rossmann-like Domain"/>
    <property type="match status" value="1"/>
</dbReference>
<evidence type="ECO:0000256" key="5">
    <source>
        <dbReference type="ARBA" id="ARBA00022618"/>
    </source>
</evidence>
<evidence type="ECO:0000259" key="11">
    <source>
        <dbReference type="Pfam" id="PF02875"/>
    </source>
</evidence>
<feature type="binding site" evidence="9">
    <location>
        <begin position="111"/>
        <end position="117"/>
    </location>
    <ligand>
        <name>ATP</name>
        <dbReference type="ChEBI" id="CHEBI:30616"/>
    </ligand>
</feature>
<dbReference type="EC" id="6.3.2.9" evidence="9 10"/>
<evidence type="ECO:0000256" key="1">
    <source>
        <dbReference type="ARBA" id="ARBA00004496"/>
    </source>
</evidence>
<name>A0AA45C7L7_9BACT</name>
<dbReference type="AlphaFoldDB" id="A0AA45C7L7"/>
<evidence type="ECO:0000259" key="12">
    <source>
        <dbReference type="Pfam" id="PF08245"/>
    </source>
</evidence>
<keyword evidence="8 9" id="KW-0131">Cell cycle</keyword>
<evidence type="ECO:0000256" key="3">
    <source>
        <dbReference type="ARBA" id="ARBA00022490"/>
    </source>
</evidence>
<dbReference type="GO" id="GO:0008360">
    <property type="term" value="P:regulation of cell shape"/>
    <property type="evidence" value="ECO:0007669"/>
    <property type="project" value="UniProtKB-KW"/>
</dbReference>
<dbReference type="Pfam" id="PF08245">
    <property type="entry name" value="Mur_ligase_M"/>
    <property type="match status" value="1"/>
</dbReference>
<dbReference type="HAMAP" id="MF_00639">
    <property type="entry name" value="MurD"/>
    <property type="match status" value="1"/>
</dbReference>
<keyword evidence="3 9" id="KW-0963">Cytoplasm</keyword>
<evidence type="ECO:0000256" key="6">
    <source>
        <dbReference type="ARBA" id="ARBA00022741"/>
    </source>
</evidence>
<gene>
    <name evidence="9" type="primary">murD</name>
    <name evidence="13" type="ORF">C7380_10575</name>
</gene>
<evidence type="ECO:0000256" key="9">
    <source>
        <dbReference type="HAMAP-Rule" id="MF_00639"/>
    </source>
</evidence>
<keyword evidence="4 9" id="KW-0436">Ligase</keyword>
<protein>
    <recommendedName>
        <fullName evidence="9 10">UDP-N-acetylmuramoylalanine--D-glutamate ligase</fullName>
        <ecNumber evidence="9 10">6.3.2.9</ecNumber>
    </recommendedName>
    <alternativeName>
        <fullName evidence="9">D-glutamic acid-adding enzyme</fullName>
    </alternativeName>
    <alternativeName>
        <fullName evidence="9">UDP-N-acetylmuramoyl-L-alanyl-D-glutamate synthetase</fullName>
    </alternativeName>
</protein>
<keyword evidence="14" id="KW-1185">Reference proteome</keyword>
<comment type="similarity">
    <text evidence="9">Belongs to the MurCDEF family.</text>
</comment>
<dbReference type="GO" id="GO:0005737">
    <property type="term" value="C:cytoplasm"/>
    <property type="evidence" value="ECO:0007669"/>
    <property type="project" value="UniProtKB-SubCell"/>
</dbReference>
<comment type="catalytic activity">
    <reaction evidence="9 10">
        <text>UDP-N-acetyl-alpha-D-muramoyl-L-alanine + D-glutamate + ATP = UDP-N-acetyl-alpha-D-muramoyl-L-alanyl-D-glutamate + ADP + phosphate + H(+)</text>
        <dbReference type="Rhea" id="RHEA:16429"/>
        <dbReference type="ChEBI" id="CHEBI:15378"/>
        <dbReference type="ChEBI" id="CHEBI:29986"/>
        <dbReference type="ChEBI" id="CHEBI:30616"/>
        <dbReference type="ChEBI" id="CHEBI:43474"/>
        <dbReference type="ChEBI" id="CHEBI:83898"/>
        <dbReference type="ChEBI" id="CHEBI:83900"/>
        <dbReference type="ChEBI" id="CHEBI:456216"/>
        <dbReference type="EC" id="6.3.2.9"/>
    </reaction>
</comment>
<dbReference type="InterPro" id="IPR005762">
    <property type="entry name" value="MurD"/>
</dbReference>
<dbReference type="SUPFAM" id="SSF51984">
    <property type="entry name" value="MurCD N-terminal domain"/>
    <property type="match status" value="1"/>
</dbReference>
<dbReference type="Gene3D" id="3.90.190.20">
    <property type="entry name" value="Mur ligase, C-terminal domain"/>
    <property type="match status" value="1"/>
</dbReference>
<evidence type="ECO:0000256" key="7">
    <source>
        <dbReference type="ARBA" id="ARBA00022840"/>
    </source>
</evidence>
<keyword evidence="7 9" id="KW-0067">ATP-binding</keyword>
<dbReference type="InterPro" id="IPR004101">
    <property type="entry name" value="Mur_ligase_C"/>
</dbReference>
<dbReference type="PANTHER" id="PTHR43692">
    <property type="entry name" value="UDP-N-ACETYLMURAMOYLALANINE--D-GLUTAMATE LIGASE"/>
    <property type="match status" value="1"/>
</dbReference>
<dbReference type="GO" id="GO:0071555">
    <property type="term" value="P:cell wall organization"/>
    <property type="evidence" value="ECO:0007669"/>
    <property type="project" value="UniProtKB-KW"/>
</dbReference>
<evidence type="ECO:0000256" key="4">
    <source>
        <dbReference type="ARBA" id="ARBA00022598"/>
    </source>
</evidence>
<keyword evidence="9 10" id="KW-0573">Peptidoglycan synthesis</keyword>
<sequence>MKICLVGFGKSNKQLVNILLDQGHEIYISQDNKLTEEDIFLLKKYDIPYEESHDKMLKNCDLAIISPGVNPYGKAGKIIFENNINYTTEIEYSWNFIKKANPKSIFVGITGTNGKTTTTSLLGHILHCNNSEVFVGGNIGVPLASAPINAKYYILEVSSFQLFWSKNFSPEISILLNLAPDHLNWHKDLDEYYDSKFKMLKNTQKINGLSIINKDIQKNINGNNIYAFSKDFLKNSNIIINNKTIKVENEFLNFDIYKENTVAATIAAYNLNIPISNIEFGLRSFKNLNHRIEFIKTLKGVSFYNDSKATNVHAAVNAFKSFRNKVYTAFLCGIPKNEDMSSLIEELEKNSKNIYVFGDMISEIKKYNLSDKFIFTENVDKALYMAFKNSIQNENIILSPAGASFDQFKNYEDRGDYFKKIVNSLEG</sequence>
<dbReference type="EMBL" id="QGGI01000005">
    <property type="protein sequence ID" value="PWJ95448.1"/>
    <property type="molecule type" value="Genomic_DNA"/>
</dbReference>
<evidence type="ECO:0000313" key="14">
    <source>
        <dbReference type="Proteomes" id="UP000245921"/>
    </source>
</evidence>
<feature type="domain" description="Mur ligase central" evidence="12">
    <location>
        <begin position="109"/>
        <end position="257"/>
    </location>
</feature>
<feature type="domain" description="Mur ligase C-terminal" evidence="11">
    <location>
        <begin position="290"/>
        <end position="398"/>
    </location>
</feature>
<comment type="function">
    <text evidence="9 10">Cell wall formation. Catalyzes the addition of glutamate to the nucleotide precursor UDP-N-acetylmuramoyl-L-alanine (UMA).</text>
</comment>
<keyword evidence="9 10" id="KW-0961">Cell wall biogenesis/degradation</keyword>
<evidence type="ECO:0000256" key="8">
    <source>
        <dbReference type="ARBA" id="ARBA00023306"/>
    </source>
</evidence>
<dbReference type="Pfam" id="PF21377">
    <property type="entry name" value="MurD_N"/>
    <property type="match status" value="1"/>
</dbReference>
<keyword evidence="6 9" id="KW-0547">Nucleotide-binding</keyword>
<dbReference type="Pfam" id="PF02875">
    <property type="entry name" value="Mur_ligase_C"/>
    <property type="match status" value="1"/>
</dbReference>
<comment type="subcellular location">
    <subcellularLocation>
        <location evidence="1 9 10">Cytoplasm</location>
    </subcellularLocation>
</comment>
<dbReference type="Proteomes" id="UP000245921">
    <property type="component" value="Unassembled WGS sequence"/>
</dbReference>
<dbReference type="InterPro" id="IPR013221">
    <property type="entry name" value="Mur_ligase_cen"/>
</dbReference>
<dbReference type="SUPFAM" id="SSF53623">
    <property type="entry name" value="MurD-like peptide ligases, catalytic domain"/>
    <property type="match status" value="1"/>
</dbReference>
<dbReference type="GO" id="GO:0005524">
    <property type="term" value="F:ATP binding"/>
    <property type="evidence" value="ECO:0007669"/>
    <property type="project" value="UniProtKB-UniRule"/>
</dbReference>
<evidence type="ECO:0000256" key="10">
    <source>
        <dbReference type="RuleBase" id="RU003664"/>
    </source>
</evidence>
<dbReference type="RefSeq" id="WP_109604358.1">
    <property type="nucleotide sequence ID" value="NZ_JAMHJO010000003.1"/>
</dbReference>
<evidence type="ECO:0000256" key="2">
    <source>
        <dbReference type="ARBA" id="ARBA00004752"/>
    </source>
</evidence>
<dbReference type="InterPro" id="IPR036615">
    <property type="entry name" value="Mur_ligase_C_dom_sf"/>
</dbReference>
<organism evidence="13 14">
    <name type="scientific">Oceanotoga teriensis</name>
    <dbReference type="NCBI Taxonomy" id="515440"/>
    <lineage>
        <taxon>Bacteria</taxon>
        <taxon>Thermotogati</taxon>
        <taxon>Thermotogota</taxon>
        <taxon>Thermotogae</taxon>
        <taxon>Petrotogales</taxon>
        <taxon>Petrotogaceae</taxon>
        <taxon>Oceanotoga</taxon>
    </lineage>
</organism>
<dbReference type="GO" id="GO:0004326">
    <property type="term" value="F:tetrahydrofolylpolyglutamate synthase activity"/>
    <property type="evidence" value="ECO:0007669"/>
    <property type="project" value="InterPro"/>
</dbReference>
<dbReference type="PANTHER" id="PTHR43692:SF1">
    <property type="entry name" value="UDP-N-ACETYLMURAMOYLALANINE--D-GLUTAMATE LIGASE"/>
    <property type="match status" value="1"/>
</dbReference>
<dbReference type="GO" id="GO:0009252">
    <property type="term" value="P:peptidoglycan biosynthetic process"/>
    <property type="evidence" value="ECO:0007669"/>
    <property type="project" value="UniProtKB-UniRule"/>
</dbReference>
<evidence type="ECO:0000313" key="13">
    <source>
        <dbReference type="EMBL" id="PWJ95448.1"/>
    </source>
</evidence>
<keyword evidence="9 10" id="KW-0133">Cell shape</keyword>
<keyword evidence="5 9" id="KW-0132">Cell division</keyword>